<evidence type="ECO:0000313" key="2">
    <source>
        <dbReference type="Proteomes" id="UP001148838"/>
    </source>
</evidence>
<accession>A0ABQ8T1N4</accession>
<dbReference type="Proteomes" id="UP001148838">
    <property type="component" value="Unassembled WGS sequence"/>
</dbReference>
<reference evidence="1 2" key="1">
    <citation type="journal article" date="2022" name="Allergy">
        <title>Genome assembly and annotation of Periplaneta americana reveal a comprehensive cockroach allergen profile.</title>
        <authorList>
            <person name="Wang L."/>
            <person name="Xiong Q."/>
            <person name="Saelim N."/>
            <person name="Wang L."/>
            <person name="Nong W."/>
            <person name="Wan A.T."/>
            <person name="Shi M."/>
            <person name="Liu X."/>
            <person name="Cao Q."/>
            <person name="Hui J.H.L."/>
            <person name="Sookrung N."/>
            <person name="Leung T.F."/>
            <person name="Tungtrongchitr A."/>
            <person name="Tsui S.K.W."/>
        </authorList>
    </citation>
    <scope>NUCLEOTIDE SEQUENCE [LARGE SCALE GENOMIC DNA]</scope>
    <source>
        <strain evidence="1">PWHHKU_190912</strain>
    </source>
</reference>
<keyword evidence="2" id="KW-1185">Reference proteome</keyword>
<name>A0ABQ8T1N4_PERAM</name>
<organism evidence="1 2">
    <name type="scientific">Periplaneta americana</name>
    <name type="common">American cockroach</name>
    <name type="synonym">Blatta americana</name>
    <dbReference type="NCBI Taxonomy" id="6978"/>
    <lineage>
        <taxon>Eukaryota</taxon>
        <taxon>Metazoa</taxon>
        <taxon>Ecdysozoa</taxon>
        <taxon>Arthropoda</taxon>
        <taxon>Hexapoda</taxon>
        <taxon>Insecta</taxon>
        <taxon>Pterygota</taxon>
        <taxon>Neoptera</taxon>
        <taxon>Polyneoptera</taxon>
        <taxon>Dictyoptera</taxon>
        <taxon>Blattodea</taxon>
        <taxon>Blattoidea</taxon>
        <taxon>Blattidae</taxon>
        <taxon>Blattinae</taxon>
        <taxon>Periplaneta</taxon>
    </lineage>
</organism>
<comment type="caution">
    <text evidence="1">The sequence shown here is derived from an EMBL/GenBank/DDBJ whole genome shotgun (WGS) entry which is preliminary data.</text>
</comment>
<gene>
    <name evidence="1" type="ORF">ANN_08523</name>
</gene>
<evidence type="ECO:0000313" key="1">
    <source>
        <dbReference type="EMBL" id="KAJ4440382.1"/>
    </source>
</evidence>
<proteinExistence type="predicted"/>
<dbReference type="EMBL" id="JAJSOF020000017">
    <property type="protein sequence ID" value="KAJ4440382.1"/>
    <property type="molecule type" value="Genomic_DNA"/>
</dbReference>
<protein>
    <submittedName>
        <fullName evidence="1">Uncharacterized protein</fullName>
    </submittedName>
</protein>
<sequence>MMDLCKGGNEPLRSLKAICLIVGSRNRISLLSGDSQIQYDAEWWTSIQLAEMYEKIISSPMNAGCLRPRHYNLGQDNIIQCVVATAFRSFFPSSFLYQSSSSSSSSSSSYRRHQLQHFLENFSVLSRGGDEYFAYTKFARYPTLTRNIRSADGNEIRTLPHTEAKYSQR</sequence>